<gene>
    <name evidence="2" type="ORF">FJT64_012191</name>
</gene>
<dbReference type="EMBL" id="VIIS01002024">
    <property type="protein sequence ID" value="KAF0289597.1"/>
    <property type="molecule type" value="Genomic_DNA"/>
</dbReference>
<proteinExistence type="predicted"/>
<organism evidence="2 3">
    <name type="scientific">Amphibalanus amphitrite</name>
    <name type="common">Striped barnacle</name>
    <name type="synonym">Balanus amphitrite</name>
    <dbReference type="NCBI Taxonomy" id="1232801"/>
    <lineage>
        <taxon>Eukaryota</taxon>
        <taxon>Metazoa</taxon>
        <taxon>Ecdysozoa</taxon>
        <taxon>Arthropoda</taxon>
        <taxon>Crustacea</taxon>
        <taxon>Multicrustacea</taxon>
        <taxon>Cirripedia</taxon>
        <taxon>Thoracica</taxon>
        <taxon>Thoracicalcarea</taxon>
        <taxon>Balanomorpha</taxon>
        <taxon>Balanoidea</taxon>
        <taxon>Balanidae</taxon>
        <taxon>Amphibalaninae</taxon>
        <taxon>Amphibalanus</taxon>
    </lineage>
</organism>
<accession>A0A6A4V0B1</accession>
<sequence length="350" mass="36470">MRDFGAGFHSGPGISQGYGQNFGPGYNGRQNGGFGYNGGYGSSSYSVYNQGYSGSYNTAPSSGIRGWYDRFLSGMSGGYGDQEECDCVAYNLLGLGAAAATSAALAAIFLFANLTNVGRSLEEEWSLGVEVLDLTAFLAEPLGTGLSRRRLWRDWGDPYSSGDWRDIYNARGEFGEQMSASGGGYGGGTSYGYGGSPSCYASSGGSCDCFAGIVGALAGFAALGALVAFAIATATTTTTTTAAPAGTGGRALMPPDGGGGMVDPLMSSFVQRMLLLLTEEQECLPHQLCVLSRDAREAGDPYCTLVQLGSLPLSWFLTKTIGGNMPEYCSGLMTSQVRGQCLHTPERCQS</sequence>
<evidence type="ECO:0000256" key="1">
    <source>
        <dbReference type="SAM" id="Phobius"/>
    </source>
</evidence>
<comment type="caution">
    <text evidence="2">The sequence shown here is derived from an EMBL/GenBank/DDBJ whole genome shotgun (WGS) entry which is preliminary data.</text>
</comment>
<evidence type="ECO:0000313" key="2">
    <source>
        <dbReference type="EMBL" id="KAF0289597.1"/>
    </source>
</evidence>
<keyword evidence="1" id="KW-0472">Membrane</keyword>
<name>A0A6A4V0B1_AMPAM</name>
<keyword evidence="3" id="KW-1185">Reference proteome</keyword>
<dbReference type="AlphaFoldDB" id="A0A6A4V0B1"/>
<protein>
    <submittedName>
        <fullName evidence="2">Uncharacterized protein</fullName>
    </submittedName>
</protein>
<keyword evidence="1" id="KW-0812">Transmembrane</keyword>
<keyword evidence="1" id="KW-1133">Transmembrane helix</keyword>
<feature type="transmembrane region" description="Helical" evidence="1">
    <location>
        <begin position="92"/>
        <end position="112"/>
    </location>
</feature>
<dbReference type="Proteomes" id="UP000440578">
    <property type="component" value="Unassembled WGS sequence"/>
</dbReference>
<evidence type="ECO:0000313" key="3">
    <source>
        <dbReference type="Proteomes" id="UP000440578"/>
    </source>
</evidence>
<reference evidence="2 3" key="1">
    <citation type="submission" date="2019-07" db="EMBL/GenBank/DDBJ databases">
        <title>Draft genome assembly of a fouling barnacle, Amphibalanus amphitrite (Darwin, 1854): The first reference genome for Thecostraca.</title>
        <authorList>
            <person name="Kim W."/>
        </authorList>
    </citation>
    <scope>NUCLEOTIDE SEQUENCE [LARGE SCALE GENOMIC DNA]</scope>
    <source>
        <strain evidence="2">SNU_AA5</strain>
        <tissue evidence="2">Soma without cirri and trophi</tissue>
    </source>
</reference>
<feature type="transmembrane region" description="Helical" evidence="1">
    <location>
        <begin position="210"/>
        <end position="232"/>
    </location>
</feature>